<proteinExistence type="predicted"/>
<dbReference type="OrthoDB" id="4965243at2"/>
<accession>A0A0U3P8F3</accession>
<dbReference type="Proteomes" id="UP000182725">
    <property type="component" value="Unassembled WGS sequence"/>
</dbReference>
<gene>
    <name evidence="1" type="ORF">SAMN04489740_0814</name>
</gene>
<sequence>MTEQELLRPAGVPEEGTRNESRALWRRGLSSAAIVGACAGVLWWLAAPGGAFYGQGTDATTWLPRDAVLGTLLLVAGIVSGVLTMRRRRVRVKTGGGPLRSLSVLVLALSGVAGSIIAWRVGVFAGDLFQTPPDNMPNPSIVFSLRSGPVLLVWPLVSSLVVFIWSLVSFAYVPSTDETLHTTAGANG</sequence>
<organism evidence="1 2">
    <name type="scientific">Arthrobacter alpinus</name>
    <dbReference type="NCBI Taxonomy" id="656366"/>
    <lineage>
        <taxon>Bacteria</taxon>
        <taxon>Bacillati</taxon>
        <taxon>Actinomycetota</taxon>
        <taxon>Actinomycetes</taxon>
        <taxon>Micrococcales</taxon>
        <taxon>Micrococcaceae</taxon>
        <taxon>Arthrobacter</taxon>
    </lineage>
</organism>
<protein>
    <submittedName>
        <fullName evidence="1">Uncharacterized protein</fullName>
    </submittedName>
</protein>
<dbReference type="RefSeq" id="WP_050070089.1">
    <property type="nucleotide sequence ID" value="NZ_CP013745.1"/>
</dbReference>
<dbReference type="KEGG" id="arw:MB46_08180"/>
<accession>A0A1H5GPM4</accession>
<name>A0A0U3P8F3_9MICC</name>
<dbReference type="AlphaFoldDB" id="A0A0U3P8F3"/>
<dbReference type="EMBL" id="FNTV01000001">
    <property type="protein sequence ID" value="SEE17434.1"/>
    <property type="molecule type" value="Genomic_DNA"/>
</dbReference>
<evidence type="ECO:0000313" key="2">
    <source>
        <dbReference type="Proteomes" id="UP000182725"/>
    </source>
</evidence>
<evidence type="ECO:0000313" key="1">
    <source>
        <dbReference type="EMBL" id="SEE17434.1"/>
    </source>
</evidence>
<reference evidence="1 2" key="1">
    <citation type="submission" date="2016-10" db="EMBL/GenBank/DDBJ databases">
        <authorList>
            <person name="de Groot N.N."/>
        </authorList>
    </citation>
    <scope>NUCLEOTIDE SEQUENCE [LARGE SCALE GENOMIC DNA]</scope>
    <source>
        <strain evidence="1 2">DSM 22274</strain>
    </source>
</reference>